<evidence type="ECO:0000256" key="3">
    <source>
        <dbReference type="ARBA" id="ARBA00022989"/>
    </source>
</evidence>
<dbReference type="Proteomes" id="UP000037688">
    <property type="component" value="Unassembled WGS sequence"/>
</dbReference>
<dbReference type="GO" id="GO:0016020">
    <property type="term" value="C:membrane"/>
    <property type="evidence" value="ECO:0007669"/>
    <property type="project" value="UniProtKB-SubCell"/>
</dbReference>
<comment type="subcellular location">
    <subcellularLocation>
        <location evidence="1">Membrane</location>
        <topology evidence="1">Multi-pass membrane protein</topology>
    </subcellularLocation>
</comment>
<keyword evidence="2 5" id="KW-0812">Transmembrane</keyword>
<dbReference type="OrthoDB" id="2454358at2"/>
<feature type="transmembrane region" description="Helical" evidence="5">
    <location>
        <begin position="69"/>
        <end position="89"/>
    </location>
</feature>
<keyword evidence="4 5" id="KW-0472">Membrane</keyword>
<feature type="transmembrane region" description="Helical" evidence="5">
    <location>
        <begin position="46"/>
        <end position="64"/>
    </location>
</feature>
<dbReference type="RefSeq" id="WP_053782693.1">
    <property type="nucleotide sequence ID" value="NZ_LITU01000070.1"/>
</dbReference>
<dbReference type="PATRIC" id="fig|1705561.3.peg.4446"/>
<accession>A0A0M9BMT3</accession>
<evidence type="ECO:0000256" key="5">
    <source>
        <dbReference type="SAM" id="Phobius"/>
    </source>
</evidence>
<gene>
    <name evidence="6" type="ORF">AMS66_21310</name>
</gene>
<evidence type="ECO:0000256" key="4">
    <source>
        <dbReference type="ARBA" id="ARBA00023136"/>
    </source>
</evidence>
<dbReference type="Pfam" id="PF13564">
    <property type="entry name" value="DoxX_2"/>
    <property type="match status" value="1"/>
</dbReference>
<evidence type="ECO:0000256" key="1">
    <source>
        <dbReference type="ARBA" id="ARBA00004141"/>
    </source>
</evidence>
<name>A0A0M9BMT3_9BACL</name>
<keyword evidence="3 5" id="KW-1133">Transmembrane helix</keyword>
<evidence type="ECO:0008006" key="8">
    <source>
        <dbReference type="Google" id="ProtNLM"/>
    </source>
</evidence>
<dbReference type="AlphaFoldDB" id="A0A0M9BMT3"/>
<proteinExistence type="predicted"/>
<evidence type="ECO:0000313" key="6">
    <source>
        <dbReference type="EMBL" id="KOY14502.1"/>
    </source>
</evidence>
<organism evidence="6 7">
    <name type="scientific">Paenibacillus xylanivorans</name>
    <dbReference type="NCBI Taxonomy" id="1705561"/>
    <lineage>
        <taxon>Bacteria</taxon>
        <taxon>Bacillati</taxon>
        <taxon>Bacillota</taxon>
        <taxon>Bacilli</taxon>
        <taxon>Bacillales</taxon>
        <taxon>Paenibacillaceae</taxon>
        <taxon>Paenibacillus</taxon>
    </lineage>
</organism>
<feature type="transmembrane region" description="Helical" evidence="5">
    <location>
        <begin position="7"/>
        <end position="26"/>
    </location>
</feature>
<reference evidence="6 7" key="1">
    <citation type="submission" date="2015-08" db="EMBL/GenBank/DDBJ databases">
        <title>Draft genome sequence of cellulolytic and xylanolytic Paenibacillus sp. A59, isolated from a decaying forest soil from Patagonia, Argentina.</title>
        <authorList>
            <person name="Ghio S."/>
            <person name="Caceres A.M."/>
            <person name="Talia P."/>
            <person name="Grasso D."/>
            <person name="Campos E."/>
        </authorList>
    </citation>
    <scope>NUCLEOTIDE SEQUENCE [LARGE SCALE GENOMIC DNA]</scope>
    <source>
        <strain evidence="6 7">A59</strain>
    </source>
</reference>
<comment type="caution">
    <text evidence="6">The sequence shown here is derived from an EMBL/GenBank/DDBJ whole genome shotgun (WGS) entry which is preliminary data.</text>
</comment>
<protein>
    <recommendedName>
        <fullName evidence="8">DoxX family protein</fullName>
    </recommendedName>
</protein>
<dbReference type="InterPro" id="IPR032808">
    <property type="entry name" value="DoxX"/>
</dbReference>
<sequence>MNKGLRILGYIALVVLAGVFVMAGFNKVSGAEMMVQTFEGFSYPTWTMYLIGAAELLSAVGLLIPRTRVLASGVLTFILIGAVGSHLIYGQYAAVPFPAVLLVANIVVLIMGMRKLEAEELDMDLVQV</sequence>
<evidence type="ECO:0000256" key="2">
    <source>
        <dbReference type="ARBA" id="ARBA00022692"/>
    </source>
</evidence>
<keyword evidence="7" id="KW-1185">Reference proteome</keyword>
<feature type="transmembrane region" description="Helical" evidence="5">
    <location>
        <begin position="95"/>
        <end position="113"/>
    </location>
</feature>
<evidence type="ECO:0000313" key="7">
    <source>
        <dbReference type="Proteomes" id="UP000037688"/>
    </source>
</evidence>
<dbReference type="EMBL" id="LITU01000070">
    <property type="protein sequence ID" value="KOY14502.1"/>
    <property type="molecule type" value="Genomic_DNA"/>
</dbReference>